<evidence type="ECO:0000256" key="3">
    <source>
        <dbReference type="ARBA" id="ARBA00022737"/>
    </source>
</evidence>
<dbReference type="SUPFAM" id="SSF48371">
    <property type="entry name" value="ARM repeat"/>
    <property type="match status" value="1"/>
</dbReference>
<dbReference type="GO" id="GO:0007265">
    <property type="term" value="P:Ras protein signal transduction"/>
    <property type="evidence" value="ECO:0007669"/>
    <property type="project" value="TreeGrafter"/>
</dbReference>
<dbReference type="SUPFAM" id="SSF52058">
    <property type="entry name" value="L domain-like"/>
    <property type="match status" value="1"/>
</dbReference>
<dbReference type="InterPro" id="IPR032675">
    <property type="entry name" value="LRR_dom_sf"/>
</dbReference>
<feature type="region of interest" description="Disordered" evidence="5">
    <location>
        <begin position="869"/>
        <end position="889"/>
    </location>
</feature>
<evidence type="ECO:0000259" key="6">
    <source>
        <dbReference type="PROSITE" id="PS50009"/>
    </source>
</evidence>
<dbReference type="Pfam" id="PF23598">
    <property type="entry name" value="LRR_14"/>
    <property type="match status" value="1"/>
</dbReference>
<dbReference type="Pfam" id="PF00617">
    <property type="entry name" value="RasGEF"/>
    <property type="match status" value="1"/>
</dbReference>
<dbReference type="InterPro" id="IPR000651">
    <property type="entry name" value="Ras-like_Gua-exchang_fac_N"/>
</dbReference>
<dbReference type="EMBL" id="MDYQ01000101">
    <property type="protein sequence ID" value="PRP82499.1"/>
    <property type="molecule type" value="Genomic_DNA"/>
</dbReference>
<dbReference type="Pfam" id="PF00618">
    <property type="entry name" value="RasGEF_N"/>
    <property type="match status" value="1"/>
</dbReference>
<dbReference type="GO" id="GO:0005886">
    <property type="term" value="C:plasma membrane"/>
    <property type="evidence" value="ECO:0007669"/>
    <property type="project" value="TreeGrafter"/>
</dbReference>
<dbReference type="Gene3D" id="1.25.10.10">
    <property type="entry name" value="Leucine-rich Repeat Variant"/>
    <property type="match status" value="1"/>
</dbReference>
<dbReference type="InterPro" id="IPR011989">
    <property type="entry name" value="ARM-like"/>
</dbReference>
<dbReference type="CDD" id="cd00155">
    <property type="entry name" value="RasGEF"/>
    <property type="match status" value="1"/>
</dbReference>
<feature type="domain" description="Ras-GEF" evidence="6">
    <location>
        <begin position="1394"/>
        <end position="1640"/>
    </location>
</feature>
<dbReference type="InterPro" id="IPR001895">
    <property type="entry name" value="RASGEF_cat_dom"/>
</dbReference>
<evidence type="ECO:0000256" key="1">
    <source>
        <dbReference type="ARBA" id="ARBA00022614"/>
    </source>
</evidence>
<name>A0A2P6NEW6_9EUKA</name>
<protein>
    <recommendedName>
        <fullName evidence="11">Ras guanine nucleotide exchange factor</fullName>
    </recommendedName>
</protein>
<dbReference type="SMART" id="SM00147">
    <property type="entry name" value="RasGEF"/>
    <property type="match status" value="1"/>
</dbReference>
<dbReference type="InParanoid" id="A0A2P6NEW6"/>
<dbReference type="STRING" id="1890364.A0A2P6NEW6"/>
<dbReference type="InterPro" id="IPR008937">
    <property type="entry name" value="Ras-like_GEF"/>
</dbReference>
<evidence type="ECO:0000259" key="7">
    <source>
        <dbReference type="PROSITE" id="PS50212"/>
    </source>
</evidence>
<evidence type="ECO:0000313" key="9">
    <source>
        <dbReference type="EMBL" id="PRP82499.1"/>
    </source>
</evidence>
<dbReference type="Gene3D" id="1.20.870.10">
    <property type="entry name" value="Son of sevenless (SoS) protein Chain: S domain 1"/>
    <property type="match status" value="1"/>
</dbReference>
<evidence type="ECO:0000313" key="10">
    <source>
        <dbReference type="Proteomes" id="UP000241769"/>
    </source>
</evidence>
<dbReference type="InterPro" id="IPR016024">
    <property type="entry name" value="ARM-type_fold"/>
</dbReference>
<dbReference type="Gene3D" id="1.10.840.10">
    <property type="entry name" value="Ras guanine-nucleotide exchange factors catalytic domain"/>
    <property type="match status" value="1"/>
</dbReference>
<keyword evidence="3" id="KW-0677">Repeat</keyword>
<dbReference type="CDD" id="cd06224">
    <property type="entry name" value="REM"/>
    <property type="match status" value="1"/>
</dbReference>
<feature type="domain" description="GBD/FH3" evidence="8">
    <location>
        <begin position="428"/>
        <end position="834"/>
    </location>
</feature>
<proteinExistence type="predicted"/>
<evidence type="ECO:0008006" key="11">
    <source>
        <dbReference type="Google" id="ProtNLM"/>
    </source>
</evidence>
<dbReference type="OrthoDB" id="676979at2759"/>
<dbReference type="PANTHER" id="PTHR23113:SF366">
    <property type="entry name" value="RAS GUANINE NUCLEOTIDE EXCHANGE FACTOR R"/>
    <property type="match status" value="1"/>
</dbReference>
<dbReference type="GO" id="GO:0003779">
    <property type="term" value="F:actin binding"/>
    <property type="evidence" value="ECO:0007669"/>
    <property type="project" value="InterPro"/>
</dbReference>
<dbReference type="InterPro" id="IPR023578">
    <property type="entry name" value="Ras_GEF_dom_sf"/>
</dbReference>
<evidence type="ECO:0000256" key="4">
    <source>
        <dbReference type="PROSITE-ProRule" id="PRU00168"/>
    </source>
</evidence>
<dbReference type="Proteomes" id="UP000241769">
    <property type="component" value="Unassembled WGS sequence"/>
</dbReference>
<dbReference type="InterPro" id="IPR010472">
    <property type="entry name" value="FH3_dom"/>
</dbReference>
<dbReference type="SMART" id="SM00229">
    <property type="entry name" value="RasGEFN"/>
    <property type="match status" value="1"/>
</dbReference>
<evidence type="ECO:0000259" key="8">
    <source>
        <dbReference type="PROSITE" id="PS51232"/>
    </source>
</evidence>
<reference evidence="9 10" key="1">
    <citation type="journal article" date="2018" name="Genome Biol. Evol.">
        <title>Multiple Roots of Fruiting Body Formation in Amoebozoa.</title>
        <authorList>
            <person name="Hillmann F."/>
            <person name="Forbes G."/>
            <person name="Novohradska S."/>
            <person name="Ferling I."/>
            <person name="Riege K."/>
            <person name="Groth M."/>
            <person name="Westermann M."/>
            <person name="Marz M."/>
            <person name="Spaller T."/>
            <person name="Winckler T."/>
            <person name="Schaap P."/>
            <person name="Glockner G."/>
        </authorList>
    </citation>
    <scope>NUCLEOTIDE SEQUENCE [LARGE SCALE GENOMIC DNA]</scope>
    <source>
        <strain evidence="9 10">Jena</strain>
    </source>
</reference>
<dbReference type="SMART" id="SM01139">
    <property type="entry name" value="Drf_FH3"/>
    <property type="match status" value="1"/>
</dbReference>
<evidence type="ECO:0000256" key="2">
    <source>
        <dbReference type="ARBA" id="ARBA00022658"/>
    </source>
</evidence>
<keyword evidence="10" id="KW-1185">Reference proteome</keyword>
<dbReference type="PROSITE" id="PS50009">
    <property type="entry name" value="RASGEF_CAT"/>
    <property type="match status" value="1"/>
</dbReference>
<keyword evidence="2 4" id="KW-0344">Guanine-nucleotide releasing factor</keyword>
<dbReference type="PROSITE" id="PS51450">
    <property type="entry name" value="LRR"/>
    <property type="match status" value="3"/>
</dbReference>
<feature type="domain" description="N-terminal Ras-GEF" evidence="7">
    <location>
        <begin position="1228"/>
        <end position="1347"/>
    </location>
</feature>
<dbReference type="InterPro" id="IPR036964">
    <property type="entry name" value="RASGEF_cat_dom_sf"/>
</dbReference>
<dbReference type="SUPFAM" id="SSF48366">
    <property type="entry name" value="Ras GEF"/>
    <property type="match status" value="1"/>
</dbReference>
<comment type="caution">
    <text evidence="9">The sequence shown here is derived from an EMBL/GenBank/DDBJ whole genome shotgun (WGS) entry which is preliminary data.</text>
</comment>
<dbReference type="Pfam" id="PF13855">
    <property type="entry name" value="LRR_8"/>
    <property type="match status" value="1"/>
</dbReference>
<dbReference type="PROSITE" id="PS50212">
    <property type="entry name" value="RASGEF_NTER"/>
    <property type="match status" value="1"/>
</dbReference>
<gene>
    <name evidence="9" type="ORF">PROFUN_10069</name>
</gene>
<dbReference type="SMART" id="SM00364">
    <property type="entry name" value="LRR_BAC"/>
    <property type="match status" value="5"/>
</dbReference>
<dbReference type="Gene3D" id="3.80.10.10">
    <property type="entry name" value="Ribonuclease Inhibitor"/>
    <property type="match status" value="3"/>
</dbReference>
<sequence>MGVGASAEANEGHSVRYRNGRIQSKEAASWVQKLAADRQISVVDIVNCKMKKIPQSVSNGLNHLRILSLPSNGIKDIPEMLGSLPALEELDLSHNEITSIPSSLLHMKTLKSLMLSDNKIIGVSHKGESQSCYVKRLLLNQNPLKVIPDIVCAMTQLEELHVSECDIAEVADLSRMKQLRTLRLSRNRMTAFPLAILSLSNLQILGITSTDLSYNALTVVPSQISELKELRDLNISHNNLLLFPDPDALGLLSHLRDLRLEFNSIEELPSSIDRLCNLRRLYLHNNRIQEIPSEVGSIHSLRALCLDCNKIKSVSSELHKLEKLHTLRLHNNELMQLPEALTDDQFVRQLVLLSLDNNPIDPRLIRQIKLRGAISAVINREKNDLKPTRINSRDTFKVRTRTSSKVQLTQSMGTMREMIQKEITSVDEEIPPINRFKDMWDNIMAEEGITLSNTELTNMSVEQRWNFVCQYRSWPHLQMIRSDPAKKNIGVVPYGTEFRFKESTSAPSSPSKKGTITRRDSWRGSKVAKMKLTVPEVSGTIESIYKSKKAAELKNVQESMTIFQPWAASFIEAGGMKCILDILFEYQREGNTSDDDCIVEAIAVLDMITTLDLPGVLHRMDWITSLLDLMDHTHSQIQSQVLQLLAKLGVMEALEVKYGTHLFKRILAPFFTENTTEVTPKLKSIKSYSLLFINAMVINQEDIVYRNSLRNDFLRAGLDQILKNAKLSNEIDLQNEVELFENELLEDYNELLVQLQERGNDPALLSLLQQLTEVKAFTFQHSQEMMEKIDKDMIKDILQIELIPIPFNSKTTAGHVCNHLALHFNIERPEDYAIYVPSITKDSTTTDDLSSSLSDSINLDTAETKSVIDSMTEGTSDGPGTPRSERASSHLGSYSGIWLLQPDKLLYDYQIQGRAFCEYKEKMWSVKIESNVNGITSVFSILMDPNATVTHALKMVGKRVRDNMEDYCLFVNNKKEQGAKETEQLQELEGGGRYFGRQGVWLSEWNKLNDYTQLIRNNNQLKLRKKPVAINIRQNSRTMPETTHFDDDATVLTIKHFMLQTYVNSSSYMGRPIDYAIFLETGESEGEEGRKFVEDTTMVSEIPQRMSVGMHLRPREMTVILPAAKGQVTDGSTSRARAVVDITLDVEQLLEELCQQFDLSSSDHILLLADESKQGIPKQLDPNKSLQNQCLPDEASLVLSFINEEVEDNQQTEEVNIWNEPSENIVYENGKVISASLNKFVEVLTAPDSYNTSFLDTFLLTYESFTTAEMLFTKLKERFRVPEGQGAKTKSTIQLRVCVFISHWIKKHFQSLLVSHISLLKGKSDTRHQAESSDMWTFIDEEMIAEKDNLSMTAMATGLKKTIGDSMNIQETVTVNPPPPNMRILSSMTFYSIDEMDVAKYLTLQASAIFIRLKPVELYNQKWNSEKTKHLSPNVVQLIDMFNHISRAVASIIVSEEKLRKRTKLMQILMKISRNLSTLRNYHVSMAFISGMSNAAITRLKWTKEKISRGAKQMFDAAEQEVTRKSYNQTDLQQMSLSGSYRNYRQAINTTDQPCIPYLGVHLQDLLFIEEGNPDTLNGLINWRKRDYIADVVKQFQRLQSNTHTFPELEHHVEFKRFILGLPQLNDKEMFDASLKREPRNIQRSSELE</sequence>
<evidence type="ECO:0000256" key="5">
    <source>
        <dbReference type="SAM" id="MobiDB-lite"/>
    </source>
</evidence>
<dbReference type="InterPro" id="IPR014768">
    <property type="entry name" value="GBD/FH3_dom"/>
</dbReference>
<dbReference type="PROSITE" id="PS51232">
    <property type="entry name" value="GBD_FH3"/>
    <property type="match status" value="1"/>
</dbReference>
<dbReference type="GO" id="GO:0005085">
    <property type="term" value="F:guanyl-nucleotide exchange factor activity"/>
    <property type="evidence" value="ECO:0007669"/>
    <property type="project" value="UniProtKB-KW"/>
</dbReference>
<accession>A0A2P6NEW6</accession>
<dbReference type="Pfam" id="PF06367">
    <property type="entry name" value="Drf_FH3"/>
    <property type="match status" value="1"/>
</dbReference>
<dbReference type="SMART" id="SM00369">
    <property type="entry name" value="LRR_TYP"/>
    <property type="match status" value="7"/>
</dbReference>
<keyword evidence="1" id="KW-0433">Leucine-rich repeat</keyword>
<organism evidence="9 10">
    <name type="scientific">Planoprotostelium fungivorum</name>
    <dbReference type="NCBI Taxonomy" id="1890364"/>
    <lineage>
        <taxon>Eukaryota</taxon>
        <taxon>Amoebozoa</taxon>
        <taxon>Evosea</taxon>
        <taxon>Variosea</taxon>
        <taxon>Cavosteliida</taxon>
        <taxon>Cavosteliaceae</taxon>
        <taxon>Planoprotostelium</taxon>
    </lineage>
</organism>
<dbReference type="PANTHER" id="PTHR23113">
    <property type="entry name" value="GUANINE NUCLEOTIDE EXCHANGE FACTOR"/>
    <property type="match status" value="1"/>
</dbReference>
<dbReference type="InterPro" id="IPR001611">
    <property type="entry name" value="Leu-rich_rpt"/>
</dbReference>
<dbReference type="InterPro" id="IPR003591">
    <property type="entry name" value="Leu-rich_rpt_typical-subtyp"/>
</dbReference>
<dbReference type="InterPro" id="IPR055414">
    <property type="entry name" value="LRR_R13L4/SHOC2-like"/>
</dbReference>